<proteinExistence type="predicted"/>
<dbReference type="EnsemblPlants" id="OPUNC11G03010.1">
    <property type="protein sequence ID" value="OPUNC11G03010.1"/>
    <property type="gene ID" value="OPUNC11G03010"/>
</dbReference>
<dbReference type="PANTHER" id="PTHR44586">
    <property type="entry name" value="F-BOX DOMAIN CONTAINING PROTEIN, EXPRESSED"/>
    <property type="match status" value="1"/>
</dbReference>
<dbReference type="PANTHER" id="PTHR44586:SF10">
    <property type="entry name" value="DUF295 DOMAIN-CONTAINING PROTEIN"/>
    <property type="match status" value="1"/>
</dbReference>
<keyword evidence="3" id="KW-1185">Reference proteome</keyword>
<dbReference type="Proteomes" id="UP000026962">
    <property type="component" value="Chromosome 11"/>
</dbReference>
<accession>A0A0E0MCJ1</accession>
<sequence>MEGDGVKRAVVVVAGDDDDDELFELDIAMLDRHYYHHQLDDDDRIRSEGEGEEDGGGDALLANCLLPFPDLFSSAAVCASWRATFRALFGLGIYTRPQTLCLFYTSTAAGARVSELYSVAAGMSYTLPDLPDPPITERYIFGASHGWLVTADARSELHLLNPATGEQVELPSITSVEHVAAVLDGADELVRYDLSFYGTVIPRRETQPPQPYGLDELREVLYIKVVLSCDPSRCGAGDDYVVMLIHNPNRQLSFARVIGLGGGERRWHWVSNSLPCAEYSDCIYHDGAFHAMILQGRIHRYTIQGSRAKLDVVFEDTLPYIADHMYVARTSSGNLLQIWRITDDPTDELPEMHTLDFDIYKIDFDKQDILNIDTLGDDAFIVGNSYTCFLSTMDFPKLLPGCVYFNEHSEYWLMDSKDTRKDIGIYSFEDKSVQELVSPHPGLTWPNPIWIMLSFTKIK</sequence>
<reference evidence="2" key="2">
    <citation type="submission" date="2018-05" db="EMBL/GenBank/DDBJ databases">
        <title>OpunRS2 (Oryza punctata Reference Sequence Version 2).</title>
        <authorList>
            <person name="Zhang J."/>
            <person name="Kudrna D."/>
            <person name="Lee S."/>
            <person name="Talag J."/>
            <person name="Welchert J."/>
            <person name="Wing R.A."/>
        </authorList>
    </citation>
    <scope>NUCLEOTIDE SEQUENCE [LARGE SCALE GENOMIC DNA]</scope>
</reference>
<protein>
    <recommendedName>
        <fullName evidence="1">KIB1-4 beta-propeller domain-containing protein</fullName>
    </recommendedName>
</protein>
<dbReference type="STRING" id="4537.A0A0E0MCJ1"/>
<feature type="domain" description="KIB1-4 beta-propeller" evidence="1">
    <location>
        <begin position="128"/>
        <end position="427"/>
    </location>
</feature>
<dbReference type="AlphaFoldDB" id="A0A0E0MCJ1"/>
<evidence type="ECO:0000313" key="3">
    <source>
        <dbReference type="Proteomes" id="UP000026962"/>
    </source>
</evidence>
<evidence type="ECO:0000259" key="1">
    <source>
        <dbReference type="Pfam" id="PF03478"/>
    </source>
</evidence>
<dbReference type="Gramene" id="OPUNC11G03010.1">
    <property type="protein sequence ID" value="OPUNC11G03010.1"/>
    <property type="gene ID" value="OPUNC11G03010"/>
</dbReference>
<dbReference type="OMA" id="QWHWITT"/>
<dbReference type="eggNOG" id="ENOG502S4JC">
    <property type="taxonomic scope" value="Eukaryota"/>
</dbReference>
<organism evidence="2">
    <name type="scientific">Oryza punctata</name>
    <name type="common">Red rice</name>
    <dbReference type="NCBI Taxonomy" id="4537"/>
    <lineage>
        <taxon>Eukaryota</taxon>
        <taxon>Viridiplantae</taxon>
        <taxon>Streptophyta</taxon>
        <taxon>Embryophyta</taxon>
        <taxon>Tracheophyta</taxon>
        <taxon>Spermatophyta</taxon>
        <taxon>Magnoliopsida</taxon>
        <taxon>Liliopsida</taxon>
        <taxon>Poales</taxon>
        <taxon>Poaceae</taxon>
        <taxon>BOP clade</taxon>
        <taxon>Oryzoideae</taxon>
        <taxon>Oryzeae</taxon>
        <taxon>Oryzinae</taxon>
        <taxon>Oryza</taxon>
    </lineage>
</organism>
<name>A0A0E0MCJ1_ORYPU</name>
<dbReference type="Pfam" id="PF03478">
    <property type="entry name" value="Beta-prop_KIB1-4"/>
    <property type="match status" value="1"/>
</dbReference>
<dbReference type="InterPro" id="IPR005174">
    <property type="entry name" value="KIB1-4_b-propeller"/>
</dbReference>
<evidence type="ECO:0000313" key="2">
    <source>
        <dbReference type="EnsemblPlants" id="OPUNC11G03010.1"/>
    </source>
</evidence>
<dbReference type="HOGENOM" id="CLU_019286_13_1_1"/>
<reference evidence="2" key="1">
    <citation type="submission" date="2015-04" db="UniProtKB">
        <authorList>
            <consortium name="EnsemblPlants"/>
        </authorList>
    </citation>
    <scope>IDENTIFICATION</scope>
</reference>